<protein>
    <submittedName>
        <fullName evidence="1">Uncharacterized protein</fullName>
    </submittedName>
</protein>
<dbReference type="AlphaFoldDB" id="A0AA39TV04"/>
<keyword evidence="2" id="KW-1185">Reference proteome</keyword>
<evidence type="ECO:0000313" key="1">
    <source>
        <dbReference type="EMBL" id="KAK0460470.1"/>
    </source>
</evidence>
<dbReference type="RefSeq" id="XP_060332509.1">
    <property type="nucleotide sequence ID" value="XM_060477178.1"/>
</dbReference>
<sequence>MDTPIGLYIVVEVSKATDVYEAVGHRRAWHVQVLLGLIFEFALSPHNGTVFFLISLLRDNSKTFVNEVITHCTKILPSVVSPFIRGLNRLTLVDNTTFDDAAVIALLENTPNLEEFVLRESKGHSISCLTAKLLAFMFKMSMVRHICSFVSGDLRID</sequence>
<reference evidence="1" key="1">
    <citation type="submission" date="2023-06" db="EMBL/GenBank/DDBJ databases">
        <authorList>
            <consortium name="Lawrence Berkeley National Laboratory"/>
            <person name="Ahrendt S."/>
            <person name="Sahu N."/>
            <person name="Indic B."/>
            <person name="Wong-Bajracharya J."/>
            <person name="Merenyi Z."/>
            <person name="Ke H.-M."/>
            <person name="Monk M."/>
            <person name="Kocsube S."/>
            <person name="Drula E."/>
            <person name="Lipzen A."/>
            <person name="Balint B."/>
            <person name="Henrissat B."/>
            <person name="Andreopoulos B."/>
            <person name="Martin F.M."/>
            <person name="Harder C.B."/>
            <person name="Rigling D."/>
            <person name="Ford K.L."/>
            <person name="Foster G.D."/>
            <person name="Pangilinan J."/>
            <person name="Papanicolaou A."/>
            <person name="Barry K."/>
            <person name="LaButti K."/>
            <person name="Viragh M."/>
            <person name="Koriabine M."/>
            <person name="Yan M."/>
            <person name="Riley R."/>
            <person name="Champramary S."/>
            <person name="Plett K.L."/>
            <person name="Tsai I.J."/>
            <person name="Slot J."/>
            <person name="Sipos G."/>
            <person name="Plett J."/>
            <person name="Nagy L.G."/>
            <person name="Grigoriev I.V."/>
        </authorList>
    </citation>
    <scope>NUCLEOTIDE SEQUENCE</scope>
    <source>
        <strain evidence="1">CCBAS 213</strain>
    </source>
</reference>
<comment type="caution">
    <text evidence="1">The sequence shown here is derived from an EMBL/GenBank/DDBJ whole genome shotgun (WGS) entry which is preliminary data.</text>
</comment>
<gene>
    <name evidence="1" type="ORF">EV420DRAFT_1641015</name>
</gene>
<proteinExistence type="predicted"/>
<accession>A0AA39TV04</accession>
<organism evidence="1 2">
    <name type="scientific">Armillaria tabescens</name>
    <name type="common">Ringless honey mushroom</name>
    <name type="synonym">Agaricus tabescens</name>
    <dbReference type="NCBI Taxonomy" id="1929756"/>
    <lineage>
        <taxon>Eukaryota</taxon>
        <taxon>Fungi</taxon>
        <taxon>Dikarya</taxon>
        <taxon>Basidiomycota</taxon>
        <taxon>Agaricomycotina</taxon>
        <taxon>Agaricomycetes</taxon>
        <taxon>Agaricomycetidae</taxon>
        <taxon>Agaricales</taxon>
        <taxon>Marasmiineae</taxon>
        <taxon>Physalacriaceae</taxon>
        <taxon>Desarmillaria</taxon>
    </lineage>
</organism>
<dbReference type="GeneID" id="85360726"/>
<dbReference type="EMBL" id="JAUEPS010000012">
    <property type="protein sequence ID" value="KAK0460470.1"/>
    <property type="molecule type" value="Genomic_DNA"/>
</dbReference>
<evidence type="ECO:0000313" key="2">
    <source>
        <dbReference type="Proteomes" id="UP001175211"/>
    </source>
</evidence>
<name>A0AA39TV04_ARMTA</name>
<dbReference type="Proteomes" id="UP001175211">
    <property type="component" value="Unassembled WGS sequence"/>
</dbReference>